<gene>
    <name evidence="2" type="ORF">F1649_02520</name>
</gene>
<dbReference type="EMBL" id="VWNE01000003">
    <property type="protein sequence ID" value="KAA8485890.1"/>
    <property type="molecule type" value="Genomic_DNA"/>
</dbReference>
<evidence type="ECO:0000313" key="3">
    <source>
        <dbReference type="Proteomes" id="UP000322918"/>
    </source>
</evidence>
<evidence type="ECO:0000256" key="1">
    <source>
        <dbReference type="SAM" id="MobiDB-lite"/>
    </source>
</evidence>
<evidence type="ECO:0000313" key="2">
    <source>
        <dbReference type="EMBL" id="KAA8485890.1"/>
    </source>
</evidence>
<organism evidence="2 3">
    <name type="scientific">Arcticibacter tournemirensis</name>
    <dbReference type="NCBI Taxonomy" id="699437"/>
    <lineage>
        <taxon>Bacteria</taxon>
        <taxon>Pseudomonadati</taxon>
        <taxon>Bacteroidota</taxon>
        <taxon>Sphingobacteriia</taxon>
        <taxon>Sphingobacteriales</taxon>
        <taxon>Sphingobacteriaceae</taxon>
        <taxon>Arcticibacter</taxon>
    </lineage>
</organism>
<feature type="compositionally biased region" description="Basic and acidic residues" evidence="1">
    <location>
        <begin position="1"/>
        <end position="12"/>
    </location>
</feature>
<keyword evidence="3" id="KW-1185">Reference proteome</keyword>
<accession>A0A5M9HGI7</accession>
<dbReference type="RefSeq" id="WP_141816737.1">
    <property type="nucleotide sequence ID" value="NZ_VFPL01000002.1"/>
</dbReference>
<sequence length="130" mass="14609">MEEAKKKGEKASRPKGGRPPKKIKRSHICMIRLTDLEQFSIATKAKNAGITISDFFRKSAQKARVVSRLTPEEAGYMRVLAGMANNLNQLTHLAHRSGLLSVQRNCRILIGEIDNTLKKLNSDDREGDHR</sequence>
<reference evidence="2 3" key="1">
    <citation type="submission" date="2019-09" db="EMBL/GenBank/DDBJ databases">
        <title>Pararcticibacter amylolyticus gen. nov., sp. nov., isolated from a rottenly hemp rope, and reclassification of Pedobacter tournemirensis as Pararcticibacter tournemirensis comb. nov.</title>
        <authorList>
            <person name="Cai Y."/>
        </authorList>
    </citation>
    <scope>NUCLEOTIDE SEQUENCE [LARGE SCALE GENOMIC DNA]</scope>
    <source>
        <strain evidence="2 3">TF5-37.2-LB10</strain>
    </source>
</reference>
<feature type="compositionally biased region" description="Basic residues" evidence="1">
    <location>
        <begin position="13"/>
        <end position="24"/>
    </location>
</feature>
<dbReference type="Proteomes" id="UP000322918">
    <property type="component" value="Unassembled WGS sequence"/>
</dbReference>
<feature type="region of interest" description="Disordered" evidence="1">
    <location>
        <begin position="1"/>
        <end position="24"/>
    </location>
</feature>
<dbReference type="InterPro" id="IPR053842">
    <property type="entry name" value="NikA-like"/>
</dbReference>
<dbReference type="OrthoDB" id="3268254at2"/>
<protein>
    <submittedName>
        <fullName evidence="2">MobC family plasmid mobilization relaxosome protein</fullName>
    </submittedName>
</protein>
<comment type="caution">
    <text evidence="2">The sequence shown here is derived from an EMBL/GenBank/DDBJ whole genome shotgun (WGS) entry which is preliminary data.</text>
</comment>
<name>A0A5M9HGI7_9SPHI</name>
<dbReference type="AlphaFoldDB" id="A0A5M9HGI7"/>
<proteinExistence type="predicted"/>
<dbReference type="Pfam" id="PF21983">
    <property type="entry name" value="NikA-like"/>
    <property type="match status" value="1"/>
</dbReference>